<keyword evidence="2" id="KW-1185">Reference proteome</keyword>
<dbReference type="WBParaSite" id="HCON_00131430-00001">
    <property type="protein sequence ID" value="HCON_00131430-00001"/>
    <property type="gene ID" value="HCON_00131430"/>
</dbReference>
<keyword evidence="1" id="KW-0732">Signal</keyword>
<proteinExistence type="predicted"/>
<dbReference type="Proteomes" id="UP000025227">
    <property type="component" value="Unplaced"/>
</dbReference>
<evidence type="ECO:0000256" key="1">
    <source>
        <dbReference type="SAM" id="SignalP"/>
    </source>
</evidence>
<feature type="chain" id="PRO_5029710300" evidence="1">
    <location>
        <begin position="19"/>
        <end position="41"/>
    </location>
</feature>
<protein>
    <submittedName>
        <fullName evidence="3">Glycine-rich cell wall structural protein-like</fullName>
    </submittedName>
</protein>
<feature type="signal peptide" evidence="1">
    <location>
        <begin position="1"/>
        <end position="18"/>
    </location>
</feature>
<sequence>MNKLVLIISAASICIVSSQWGPASVDTAFELGRYALQNIFR</sequence>
<evidence type="ECO:0000313" key="2">
    <source>
        <dbReference type="Proteomes" id="UP000025227"/>
    </source>
</evidence>
<reference evidence="3" key="1">
    <citation type="submission" date="2020-12" db="UniProtKB">
        <authorList>
            <consortium name="WormBaseParasite"/>
        </authorList>
    </citation>
    <scope>IDENTIFICATION</scope>
    <source>
        <strain evidence="3">MHco3</strain>
    </source>
</reference>
<name>A0A7I5EBZ5_HAECO</name>
<evidence type="ECO:0000313" key="3">
    <source>
        <dbReference type="WBParaSite" id="HCON_00131430-00001"/>
    </source>
</evidence>
<organism evidence="2 3">
    <name type="scientific">Haemonchus contortus</name>
    <name type="common">Barber pole worm</name>
    <dbReference type="NCBI Taxonomy" id="6289"/>
    <lineage>
        <taxon>Eukaryota</taxon>
        <taxon>Metazoa</taxon>
        <taxon>Ecdysozoa</taxon>
        <taxon>Nematoda</taxon>
        <taxon>Chromadorea</taxon>
        <taxon>Rhabditida</taxon>
        <taxon>Rhabditina</taxon>
        <taxon>Rhabditomorpha</taxon>
        <taxon>Strongyloidea</taxon>
        <taxon>Trichostrongylidae</taxon>
        <taxon>Haemonchus</taxon>
    </lineage>
</organism>
<accession>A0A7I5EBZ5</accession>
<dbReference type="AlphaFoldDB" id="A0A7I5EBZ5"/>